<evidence type="ECO:0000259" key="2">
    <source>
        <dbReference type="Pfam" id="PF12770"/>
    </source>
</evidence>
<proteinExistence type="predicted"/>
<protein>
    <submittedName>
        <fullName evidence="3">CHAT domain-containing protein</fullName>
    </submittedName>
</protein>
<keyword evidence="4" id="KW-1185">Reference proteome</keyword>
<dbReference type="Gene3D" id="1.25.40.10">
    <property type="entry name" value="Tetratricopeptide repeat domain"/>
    <property type="match status" value="2"/>
</dbReference>
<accession>A0A3A8J1I8</accession>
<keyword evidence="1" id="KW-1133">Transmembrane helix</keyword>
<reference evidence="4" key="1">
    <citation type="submission" date="2018-09" db="EMBL/GenBank/DDBJ databases">
        <authorList>
            <person name="Livingstone P.G."/>
            <person name="Whitworth D.E."/>
        </authorList>
    </citation>
    <scope>NUCLEOTIDE SEQUENCE [LARGE SCALE GENOMIC DNA]</scope>
    <source>
        <strain evidence="4">CA054A</strain>
    </source>
</reference>
<gene>
    <name evidence="3" type="ORF">D7V88_12885</name>
</gene>
<comment type="caution">
    <text evidence="3">The sequence shown here is derived from an EMBL/GenBank/DDBJ whole genome shotgun (WGS) entry which is preliminary data.</text>
</comment>
<keyword evidence="1" id="KW-0812">Transmembrane</keyword>
<feature type="domain" description="CHAT" evidence="2">
    <location>
        <begin position="835"/>
        <end position="988"/>
    </location>
</feature>
<feature type="transmembrane region" description="Helical" evidence="1">
    <location>
        <begin position="97"/>
        <end position="117"/>
    </location>
</feature>
<name>A0A3A8J1I8_9BACT</name>
<dbReference type="InterPro" id="IPR011990">
    <property type="entry name" value="TPR-like_helical_dom_sf"/>
</dbReference>
<evidence type="ECO:0000256" key="1">
    <source>
        <dbReference type="SAM" id="Phobius"/>
    </source>
</evidence>
<dbReference type="InterPro" id="IPR024983">
    <property type="entry name" value="CHAT_dom"/>
</dbReference>
<dbReference type="EMBL" id="RAVZ01000069">
    <property type="protein sequence ID" value="RKG89315.1"/>
    <property type="molecule type" value="Genomic_DNA"/>
</dbReference>
<dbReference type="Pfam" id="PF12770">
    <property type="entry name" value="CHAT"/>
    <property type="match status" value="1"/>
</dbReference>
<evidence type="ECO:0000313" key="4">
    <source>
        <dbReference type="Proteomes" id="UP000268094"/>
    </source>
</evidence>
<sequence length="1000" mass="109873">MRARSSCACWHHSSPLEITDMSTLCDNIVPFVDGELSPPAADAFRDHLPDCTSCQIQLSNLLVLERLGARYMARQGEQHTSRVKPLRRTPPRRAPRWHLVALGASGCALACVLLFSLHGARPHESTDVELAWNTPGRTRGAPRLSHPRADRYRPPQAQLMGGTAHQEELPLKALSQLGDQADRAAQAAMYLAWGRPKEALGTLDALDSPSPEARNDRAAALLALGETAEALRLLDPLIAEHPTFLQARWNRALVLETLQLPLLAARDFQEVAQGGEQGWAQEAKQRAEQLRSDVSSADGHSRALLDAGNALVATGKLPEGSPLAKSSLLRLYFYEAVRSRPSSEEVSALLPLAKSLDVGTGSDVLQQYVKRTAQRDFAHRGPLVREYVSLLGNFPHDARTPAFLTRILDSDEPDLILGSLLRAEAVPDHLETFKKLAQASQDPWFEILALQKQGEALLRGGDVWGAQSVMERARERCDGTPIPYRCMDLELDLAHLYSQLLQPDDVQQHALKGWKEARESNLRERQLQFLEMLAKAARLRDDAPLARAYLHESLERSQGNKIREHYIQQELAHLELHVLDFDRARAAIDRALATGRPLTLHGAAALSDIARQRPDPKDAQTMSEAVAAEGPLSPGKHALALHYLGRFQLEKDRVRGQAQLREAIVKAEAAGAQDEDARHARTYSFTALIMDEAKAHNFQAAARLFGEELRGEIPARCMLALTVDSERSLVVARGMDGATLGYYEGSRTQRVKKDAPNLVPPEALTALAPCETIQVLARPPLQGLPAMLPAAFAWSYRTQLSTRQPPPGKAIHLVVQGVEYAPQRKLASLVWNPVFGPGEQPRLLEGAQATPDRVLQEMADATEVDLVTHGLLSPVSDASFLVFARQGEQAGSDELRTQRLRRAKLKGAPLVVIAACHGGHAAPVLHEPMSLPSAIIEAGARAVLAATLRIPDQGASEFFNAVRARVRMGESPAVALRNERLTWHQQKPTETWVDSVLLFE</sequence>
<dbReference type="SUPFAM" id="SSF48452">
    <property type="entry name" value="TPR-like"/>
    <property type="match status" value="1"/>
</dbReference>
<organism evidence="3 4">
    <name type="scientific">Corallococcus terminator</name>
    <dbReference type="NCBI Taxonomy" id="2316733"/>
    <lineage>
        <taxon>Bacteria</taxon>
        <taxon>Pseudomonadati</taxon>
        <taxon>Myxococcota</taxon>
        <taxon>Myxococcia</taxon>
        <taxon>Myxococcales</taxon>
        <taxon>Cystobacterineae</taxon>
        <taxon>Myxococcaceae</taxon>
        <taxon>Corallococcus</taxon>
    </lineage>
</organism>
<keyword evidence="1" id="KW-0472">Membrane</keyword>
<evidence type="ECO:0000313" key="3">
    <source>
        <dbReference type="EMBL" id="RKG89315.1"/>
    </source>
</evidence>
<dbReference type="Proteomes" id="UP000268094">
    <property type="component" value="Unassembled WGS sequence"/>
</dbReference>
<dbReference type="AlphaFoldDB" id="A0A3A8J1I8"/>